<dbReference type="Proteomes" id="UP001327560">
    <property type="component" value="Chromosome 4"/>
</dbReference>
<dbReference type="AlphaFoldDB" id="A0AAQ3KFW6"/>
<organism evidence="2 3">
    <name type="scientific">Canna indica</name>
    <name type="common">Indian-shot</name>
    <dbReference type="NCBI Taxonomy" id="4628"/>
    <lineage>
        <taxon>Eukaryota</taxon>
        <taxon>Viridiplantae</taxon>
        <taxon>Streptophyta</taxon>
        <taxon>Embryophyta</taxon>
        <taxon>Tracheophyta</taxon>
        <taxon>Spermatophyta</taxon>
        <taxon>Magnoliopsida</taxon>
        <taxon>Liliopsida</taxon>
        <taxon>Zingiberales</taxon>
        <taxon>Cannaceae</taxon>
        <taxon>Canna</taxon>
    </lineage>
</organism>
<protein>
    <submittedName>
        <fullName evidence="2">Uncharacterized protein</fullName>
    </submittedName>
</protein>
<evidence type="ECO:0000256" key="1">
    <source>
        <dbReference type="SAM" id="MobiDB-lite"/>
    </source>
</evidence>
<dbReference type="EMBL" id="CP136893">
    <property type="protein sequence ID" value="WOL05507.1"/>
    <property type="molecule type" value="Genomic_DNA"/>
</dbReference>
<evidence type="ECO:0000313" key="3">
    <source>
        <dbReference type="Proteomes" id="UP001327560"/>
    </source>
</evidence>
<evidence type="ECO:0000313" key="2">
    <source>
        <dbReference type="EMBL" id="WOL05507.1"/>
    </source>
</evidence>
<feature type="region of interest" description="Disordered" evidence="1">
    <location>
        <begin position="161"/>
        <end position="189"/>
    </location>
</feature>
<gene>
    <name evidence="2" type="ORF">Cni_G14236</name>
</gene>
<sequence>MTALSLASKKIKLYVISDNYDWVKLTEVEDEAENTAMNEDDNALEVGENEADNEGKNVAGVGENEIDVGEKEGENVTDVAENEANVDDVGENEFNVDDILEDIHFDDSEDENGNDHFGDYIDATVNEVAPFATRSEAPRPQPSTNTGVRTTLEPNIAEDEYLESEQESEQLYFDDDSENEERRHGCKYNPTDMGPNFRFKLGKLLRVYGDSTSLRRLHEFT</sequence>
<feature type="compositionally biased region" description="Acidic residues" evidence="1">
    <location>
        <begin position="161"/>
        <end position="179"/>
    </location>
</feature>
<name>A0AAQ3KFW6_9LILI</name>
<accession>A0AAQ3KFW6</accession>
<reference evidence="2 3" key="1">
    <citation type="submission" date="2023-10" db="EMBL/GenBank/DDBJ databases">
        <title>Chromosome-scale genome assembly provides insights into flower coloration mechanisms of Canna indica.</title>
        <authorList>
            <person name="Li C."/>
        </authorList>
    </citation>
    <scope>NUCLEOTIDE SEQUENCE [LARGE SCALE GENOMIC DNA]</scope>
    <source>
        <tissue evidence="2">Flower</tissue>
    </source>
</reference>
<keyword evidence="3" id="KW-1185">Reference proteome</keyword>
<proteinExistence type="predicted"/>